<feature type="disulfide bond" evidence="7">
    <location>
        <begin position="2036"/>
        <end position="2045"/>
    </location>
</feature>
<feature type="domain" description="Sushi" evidence="19">
    <location>
        <begin position="3177"/>
        <end position="3239"/>
    </location>
</feature>
<dbReference type="SUPFAM" id="SSF56487">
    <property type="entry name" value="SRCR-like"/>
    <property type="match status" value="2"/>
</dbReference>
<dbReference type="PROSITE" id="PS51448">
    <property type="entry name" value="P_TREFOIL_2"/>
    <property type="match status" value="1"/>
</dbReference>
<comment type="similarity">
    <text evidence="1">Belongs to the nephronectin family.</text>
</comment>
<keyword evidence="13" id="KW-0472">Membrane</keyword>
<feature type="domain" description="Sushi" evidence="19">
    <location>
        <begin position="3117"/>
        <end position="3176"/>
    </location>
</feature>
<dbReference type="InterPro" id="IPR013320">
    <property type="entry name" value="ConA-like_dom_sf"/>
</dbReference>
<feature type="domain" description="Sushi" evidence="19">
    <location>
        <begin position="870"/>
        <end position="930"/>
    </location>
</feature>
<feature type="disulfide bond" evidence="11">
    <location>
        <begin position="2681"/>
        <end position="2696"/>
    </location>
</feature>
<dbReference type="PROSITE" id="PS50060">
    <property type="entry name" value="MAM_2"/>
    <property type="match status" value="2"/>
</dbReference>
<dbReference type="PROSITE" id="PS50070">
    <property type="entry name" value="KRINGLE_2"/>
    <property type="match status" value="1"/>
</dbReference>
<dbReference type="Gene3D" id="3.10.250.10">
    <property type="entry name" value="SRCR-like domain"/>
    <property type="match status" value="2"/>
</dbReference>
<feature type="domain" description="Sushi" evidence="19">
    <location>
        <begin position="4102"/>
        <end position="4160"/>
    </location>
</feature>
<keyword evidence="3" id="KW-0732">Signal</keyword>
<feature type="domain" description="SRCR" evidence="18">
    <location>
        <begin position="2327"/>
        <end position="2445"/>
    </location>
</feature>
<dbReference type="EMBL" id="CAIIXF020000010">
    <property type="protein sequence ID" value="CAH1797849.1"/>
    <property type="molecule type" value="Genomic_DNA"/>
</dbReference>
<feature type="domain" description="Sushi" evidence="19">
    <location>
        <begin position="814"/>
        <end position="869"/>
    </location>
</feature>
<dbReference type="SUPFAM" id="SSF57492">
    <property type="entry name" value="Trefoil"/>
    <property type="match status" value="1"/>
</dbReference>
<dbReference type="PROSITE" id="PS00010">
    <property type="entry name" value="ASX_HYDROXYL"/>
    <property type="match status" value="1"/>
</dbReference>
<dbReference type="InterPro" id="IPR016187">
    <property type="entry name" value="CTDL_fold"/>
</dbReference>
<name>A0A8S4PX53_OWEFU</name>
<keyword evidence="5 9" id="KW-1015">Disulfide bond</keyword>
<keyword evidence="8" id="KW-0420">Kringle</keyword>
<feature type="domain" description="C-type lectin" evidence="15">
    <location>
        <begin position="134"/>
        <end position="247"/>
    </location>
</feature>
<dbReference type="SUPFAM" id="SSF57440">
    <property type="entry name" value="Kringle-like"/>
    <property type="match status" value="1"/>
</dbReference>
<sequence>MNRYSNLYLYLYIVYHLGGDVIGGCPSSSCSCYEKHWARDMTDSLSRGLMTQCQGQGPVEAATGTYASLSDCDQACTNDGNCTSYNYNFKTLQCDGWSHVSCTTNTSLDEFNYWFFANTQNNKGVSYYDPYETCYWISEPSDTRTYTDAQNQCETLGGQLAEIDIEDENIFLQHNPPPNSNGYVWIGLSNDPTIHGSLGWNNGTAPEFENWALAQNPLENYCVKADTNDGFKWSLETCSMALQYMCEKTEGQCHLLDEVPKQITSTTHRQASIDKPYSCSRSCYLDSECSFAMFDGLYYTCDFVNFGDTSITLANATILEIVFEKVCPDTSNTTETTPSTQSSTTSQNSSTSPTSPTSQSTPTTPSTQTTPTTPTDAPVFCQDPDAINAGVVSAQQQYTAGTIIQLECLNMFSKEGGFEEIECQSDGSWSEEPLKCQPEEFTCDFESDICGLTEQNGVTEWHRKSGETEKWDKTGTDTDHTYGIESGFYMWYRRKDHSDKYDIARMLTQVNWDGQEPTLFCMDFWYRLFGRTDQASVLNVYVVDSSGNEDMVWGDSKDTNEEWQFKTLMLGARNSFRIMFEGRGGKHNEEGDIVVDDIRIYGCNSDPVATVSWPCTFEDGSLCMFKHDPDDDLDWRIHHGETPTHDTGPYTDHTLQTNVGQYLYMEASPPASEGDVARLVSYVQQPHSESRMCFRVYYSANGDDIGSLALKTYYPDDPNPTEHGEQYRSNSFSGWSPLKVTLDMFKPVQIIIQATRGQGEESDIAVDDADLFDYPCDCIDYCNNGGTCKDSVDHISKYCVCMEGFTGTRCETSMPCGEAPEAPSASMSYSNQYERAYYSCHQGFQIEGSNQLDCSGNEWPQQVPFTCNVKVCGQPNKFVQQYTEYTGTNFTYSSSVFLNCKPGYEYWYGDTVRTCNQYQQWDGAYYNCKVCRAGNDNPTYEFSNKYRVATIHPGHEFNCTGQLDRVQYYASNTGRFFATIWRPEDSNYRLVWKYEIEALQTGSQSEIIPANASLSIQTGDVIGYHYDASNSPIIISLNKPSEIECWFELSLNDAALPLGYVASNPEWAVNVGTPALKAFAKPFSCDRAEAITNGDRNNYMQSPPVGSIVIYTCRSGFRHVMGNLTRHCLMSSYLPSWSGSLPTCEGCPELNNINNGTVHASYFGVWGTANYNCDDGFRIRSPYTSQRTCQQDFTWSNQEPKCENIDCYDPTPVPNSDIAGPNPNTREGATVQYNCNVGYLHLEGDLSRTCTFDEQTRFMLWSGRTPVCGLPLHPVALWPLVAKTNLDDVSGYANPATITPSTPDFVNSEMMDSDVYNFDGNSIIDFTISNSINSFTLMFSTKVIEDSLSFKFISTTLPDPVSYLSFTPTNLGGQTYITFSHGDPLLASTFSWNGDANNWIRFALSYDGNDNTLTIYINGVSQVEETLEWNIEGTIQIRKDTTAASEGFKGYLACVQVFDTALSETAIPYAETLCSSYQYCSPPNLNVDFGYFGYIDDVWYNKTPTVFCENAYELVEPTNNQMICGPNKTYIGENVGYCKDAPGELRIIGSKYTTGAKGMLEMLYLGSNWLPICRDAVFDWRAADVACKQLGYDDGFILQPQQHTHRQVYIERFSNMVCDGSERGLRYCSWSYGNNCSPNDQQYPYIGLQCTNETLDCSEGTAPEGKTWQKYEERCFLVNEESSTFDEARSQCENTYGGHLAVLREADVNQFVAEASTVNPDNIDNKYWIGLQVDASGALVWANGESMGNFFNMDPDDFTSLSDPDTCGVLSSTLWSLDEQCTSNVDGYICERTASIRNIPYVPDRKECRDNSTGFDYTGTLNVTQTGESCTYRWDDLLASFDNISHSLFPDRTVNEASNFCRQITGDVLSVPNCVTQLDYSLSPPKPVFSPCAVQYCSGCYYLPSVAQADVSQKIENTTVPFNNDITTAPNMTCNQYYAMEDETDFLICKEDYSWVSHSNTSLDSICKFVGSCHPQPCQNDGNCTSHYQTPSIYACTCFPGYTGVNCETDIDECSSSPCQNGGTCNNLLAQFTCDCPIYTNGSLCETSYEAAGYKRSEERQDCSGSDMPGYNGGVPHTFDECVDLCNIESQCLGFLFEFIDGSVTETKCWLKSVACITTTPTQRPLVYYVKAKRSCYEWHLQGYIDDQIYVIDPDGDGILEPFRVMCTNMEMVGGTAPIAKVTPTNDIFSVPVTSSQTVIDHVISYDDITIDQLRALVENSETCQQEMLFYCSDIVIWDTSDTQRVWWISHDSRQMSYWGNGSPQNNTCGCGLDDSCPGGGKCKCDNSSGVRYVESGAVQNNDDLPVSGFHVEIISPTSQTIIPYEVTLKGGRGFPWWGLVMLKGRPEYDLNGENKQLFQDNLDTWSPVCDGYLNNTHAELICNEMGLRGGHYFPYVNPSYGLFHPQQSPYKFDHFSCQGNEDMLGECNFEPVTTCVQYANVICSPNECYLEKHTGIVLNTLSYLTMTTSDYDECNNACLDNTECVGTQFIESGNTCYLLYSIAIEESIEADGHIVNVKTCPVTSPCDSPSWTYLGNHTNCVYISHESTMKTDAAFKCEKMGGRLAEIGDEELLIEIMPLLGPANKYWIGLDYSEASSGPLWSSDQTSPEAAFQFAHIDSSNSGGSYVFERAKTRQMSRQDSVSTFPFICQETGAIETHATKMAEDGAPKCRTPPELRVICGWPDIDSSQCLLIGCCYSDDDVGIGVPSCYTQQGICTSYKGFVDMKGNSGAVHHVFAETIDNDVWVSFGKQQISGWNFIDSTENTEQMTFLEQNDMNTLIDLPKHGLEVDTDLDFRLKADNSFNPSYITVSGLGSPVSSYDIKMNAGNDNTLLGYDTMRVSCATISHSSTSCGLNNKPANESSTSPLFIWGGRFSPTDVNLGASALNDNWSRNMFTWNVTKYVVKQKVASCPTYEEFCYVQDGEYNLIGQNLVQSHNVSIVHILDDIGAYDVWLEFGVANQSWTFEDESTENFTVDLLSNVDLDSIRDFNFEDFMIYSDVKMSVQTDGSQHKSNVSGLMWNSTGKPLEHGEYLFDTSPTTVLIQLTKDKKKLRCQGYHCEAEIGITNGTSPPIILKRIGMIPQDGAIVIDGDYTRNKYTFKGSYYLVRLKLQDCPQSCGPSENLTNGFIERTDHKIIPGSNLTYACHYGYDLDGIATRECSTDGVWESPMPSCIPRDCLYPTLGDQLYSLWENSSMPQPTTYENTWNLACNPGYTLIGNDSIICQGDANWTSIPYCKIKDCGNLHNGSIRYGQISDGSSNLTTFNEIVYFECDLNYFSYTQLTVQCTQHGNWSDVVPECIANCSVPIVEFANEDYSNGIHIEGMSVNFTCITGFNMTGNPESVCLETTMWSELPACSPLDCQTAPVIDNGMHSFLNLEGPYPYSGEADETLFNAIYQFTCDEGYENLDNVEMKFRCDANASWTPMPYCQLKDCGGFGNVSNSTYQPESPSTTYGSAVIFTCDPGFDMNLEVVQDAMTPAVLAAESPETPLIEDGTIVCRSNSTWSSLPTCVIKDCGNVTILNAHRTDNNPFTTAFQTIQFECDTGFELDSDGSVTCLATGNWSVLPSCHPMNCGQLPIVANSSFNFTTILHSAVEVYFNGSDDGMSHYGAQYQFYCDEGYDPIGNTTVECNSTGFWSSLPYCQIRDCGAPNTVHNSTTYPTNFSTTYLSVVTYICDTGYDMVGNESIECMYNTSWTIEPLCKIKDCGNPEGIDNAFQPELEFENTTVYQSLAFYECNIGYTMFGNNTIRCDENGNWTNVPFCNLTDCNSPHNIKNGTYTTVAIRSEFNTTHNETTSVKNDTALIDDPPLETTYESVFLYSCDPGFSMTGDPLVVCNETGNWSSIPHCIIKDCQNPPHVNNSDIHPIGDNMTTYGSVVEYECHVGYTMEGNATILCEDTGTWSMQPVCEINDCGPSSNISGGMNTMPNASTVYGSSVKYVCDPGYTMWGNDTIYCTANGTWEDFPLCDQIDCGEINITGGVAEYMNDSYVGSFAYISCSVGYELSGNGTMYCDINGNWQGHSNCSMVGCGRPPEVKNALVRNATSHEQFTYEEIILGTADLTTMYGSLLEYLCFPGYDLWGDSELWCQQEGFWTPTPECNPKDCGEATVEFPLIEDGGDDTTTFGSIKNYTCAYGFEIAEEDFMVCNENGSWTKTPTCQQIYCTVDPAIYNATFYILLKVYSIDVDRSEQEIKYTTEMPYETSPMGAYNYSTFGSGSNEESVFEWSGSGASGSGNMGDINFIKAEYSGGDVGSADSELIIMTPATSYMKYKFIKLDSENITTSVVNLTVDSIVVYSCVGSAVMVGRSNMTCLPNGTLSSPPECLPNCGPPPPYPFTSFSSSKGIQPNAAVSLLDNSTLYRSVAQFTCTTRYFGVAGVDKITCRLSGKWSIEDIVKDCKFVNCGDFPDVKKATIIHEPRTTYLGEQILYECSDGLYLSPNMPVVCTKYGRWAPIPKCYTRLPDPVQTSKPDGTGELAERGGPSQIIQTTKNPTSAMTTTGYIETIETTTVVTIASTEATSTYVSTTEEFFTTPAPVEVYVRAKRVEYPPEEAKNADTIGSPWLFVIIGVFAFIFIIDLPTIVTHMKTAVCDIKSYITYKKAQKAQMNNKVHDSVSNLTNINSSSHAAVTTPHA</sequence>
<accession>A0A8S4PX53</accession>
<evidence type="ECO:0000256" key="5">
    <source>
        <dbReference type="ARBA" id="ARBA00023157"/>
    </source>
</evidence>
<evidence type="ECO:0000313" key="22">
    <source>
        <dbReference type="EMBL" id="CAH1797849.1"/>
    </source>
</evidence>
<feature type="domain" description="MAM" evidence="16">
    <location>
        <begin position="613"/>
        <end position="778"/>
    </location>
</feature>
<dbReference type="Gene3D" id="4.10.110.10">
    <property type="entry name" value="Spasmolytic Protein, domain 1"/>
    <property type="match status" value="1"/>
</dbReference>
<dbReference type="Proteomes" id="UP000749559">
    <property type="component" value="Unassembled WGS sequence"/>
</dbReference>
<dbReference type="SMART" id="SM00179">
    <property type="entry name" value="EGF_CA"/>
    <property type="match status" value="2"/>
</dbReference>
<feature type="domain" description="Sushi" evidence="19">
    <location>
        <begin position="1205"/>
        <end position="1270"/>
    </location>
</feature>
<dbReference type="Gene3D" id="2.10.70.10">
    <property type="entry name" value="Complement Module, domain 1"/>
    <property type="match status" value="23"/>
</dbReference>
<dbReference type="InterPro" id="IPR044913">
    <property type="entry name" value="P_trefoil_dom_sf"/>
</dbReference>
<dbReference type="PROSITE" id="PS50026">
    <property type="entry name" value="EGF_3"/>
    <property type="match status" value="3"/>
</dbReference>
<dbReference type="PANTHER" id="PTHR19325:SF575">
    <property type="entry name" value="LOCOMOTION-RELATED PROTEIN HIKARU GENKI"/>
    <property type="match status" value="1"/>
</dbReference>
<protein>
    <submittedName>
        <fullName evidence="22">Uncharacterized protein</fullName>
    </submittedName>
</protein>
<feature type="disulfide bond" evidence="7">
    <location>
        <begin position="1998"/>
        <end position="2007"/>
    </location>
</feature>
<feature type="domain" description="Sushi" evidence="19">
    <location>
        <begin position="3572"/>
        <end position="3645"/>
    </location>
</feature>
<evidence type="ECO:0000259" key="18">
    <source>
        <dbReference type="PROSITE" id="PS50287"/>
    </source>
</evidence>
<dbReference type="SMART" id="SM00137">
    <property type="entry name" value="MAM"/>
    <property type="match status" value="2"/>
</dbReference>
<dbReference type="PANTHER" id="PTHR19325">
    <property type="entry name" value="COMPLEMENT COMPONENT-RELATED SUSHI DOMAIN-CONTAINING"/>
    <property type="match status" value="1"/>
</dbReference>
<dbReference type="OrthoDB" id="6159920at2759"/>
<feature type="compositionally biased region" description="Low complexity" evidence="12">
    <location>
        <begin position="330"/>
        <end position="375"/>
    </location>
</feature>
<feature type="domain" description="Sushi" evidence="19">
    <location>
        <begin position="3911"/>
        <end position="3969"/>
    </location>
</feature>
<evidence type="ECO:0000259" key="16">
    <source>
        <dbReference type="PROSITE" id="PS50060"/>
    </source>
</evidence>
<feature type="domain" description="Sushi" evidence="19">
    <location>
        <begin position="3766"/>
        <end position="3850"/>
    </location>
</feature>
<feature type="domain" description="P-type" evidence="21">
    <location>
        <begin position="2669"/>
        <end position="2714"/>
    </location>
</feature>
<evidence type="ECO:0000256" key="10">
    <source>
        <dbReference type="PROSITE-ProRule" id="PRU00302"/>
    </source>
</evidence>
<evidence type="ECO:0000259" key="20">
    <source>
        <dbReference type="PROSITE" id="PS50948"/>
    </source>
</evidence>
<evidence type="ECO:0000256" key="9">
    <source>
        <dbReference type="PROSITE-ProRule" id="PRU00196"/>
    </source>
</evidence>
<dbReference type="InterPro" id="IPR000436">
    <property type="entry name" value="Sushi_SCR_CCP_dom"/>
</dbReference>
<dbReference type="InterPro" id="IPR003609">
    <property type="entry name" value="Pan_app"/>
</dbReference>
<feature type="disulfide bond" evidence="10">
    <location>
        <begin position="3147"/>
        <end position="3174"/>
    </location>
</feature>
<dbReference type="SUPFAM" id="SSF57196">
    <property type="entry name" value="EGF/Laminin"/>
    <property type="match status" value="3"/>
</dbReference>
<dbReference type="Pfam" id="PF00629">
    <property type="entry name" value="MAM"/>
    <property type="match status" value="2"/>
</dbReference>
<evidence type="ECO:0000259" key="14">
    <source>
        <dbReference type="PROSITE" id="PS50026"/>
    </source>
</evidence>
<feature type="domain" description="C-type lectin" evidence="15">
    <location>
        <begin position="1671"/>
        <end position="1776"/>
    </location>
</feature>
<feature type="disulfide bond" evidence="10">
    <location>
        <begin position="3853"/>
        <end position="3896"/>
    </location>
</feature>
<feature type="disulfide bond" evidence="10">
    <location>
        <begin position="840"/>
        <end position="867"/>
    </location>
</feature>
<evidence type="ECO:0000259" key="17">
    <source>
        <dbReference type="PROSITE" id="PS50070"/>
    </source>
</evidence>
<dbReference type="SUPFAM" id="SSF57535">
    <property type="entry name" value="Complement control module/SCR domain"/>
    <property type="match status" value="25"/>
</dbReference>
<dbReference type="InterPro" id="IPR000152">
    <property type="entry name" value="EGF-type_Asp/Asn_hydroxyl_site"/>
</dbReference>
<feature type="domain" description="EGF-like" evidence="14">
    <location>
        <begin position="777"/>
        <end position="811"/>
    </location>
</feature>
<feature type="transmembrane region" description="Helical" evidence="13">
    <location>
        <begin position="4557"/>
        <end position="4575"/>
    </location>
</feature>
<dbReference type="InterPro" id="IPR000001">
    <property type="entry name" value="Kringle"/>
</dbReference>
<dbReference type="InterPro" id="IPR050350">
    <property type="entry name" value="Compl-Cell_Adhes-Reg"/>
</dbReference>
<dbReference type="SUPFAM" id="SSF49899">
    <property type="entry name" value="Concanavalin A-like lectins/glucanases"/>
    <property type="match status" value="3"/>
</dbReference>
<feature type="region of interest" description="Disordered" evidence="12">
    <location>
        <begin position="330"/>
        <end position="381"/>
    </location>
</feature>
<dbReference type="PROSITE" id="PS01186">
    <property type="entry name" value="EGF_2"/>
    <property type="match status" value="2"/>
</dbReference>
<dbReference type="InterPro" id="IPR001881">
    <property type="entry name" value="EGF-like_Ca-bd_dom"/>
</dbReference>
<dbReference type="PROSITE" id="PS50923">
    <property type="entry name" value="SUSHI"/>
    <property type="match status" value="23"/>
</dbReference>
<feature type="domain" description="EGF-like" evidence="14">
    <location>
        <begin position="2010"/>
        <end position="2046"/>
    </location>
</feature>
<feature type="domain" description="Sushi" evidence="19">
    <location>
        <begin position="3309"/>
        <end position="3359"/>
    </location>
</feature>
<dbReference type="SMART" id="SM00130">
    <property type="entry name" value="KR"/>
    <property type="match status" value="1"/>
</dbReference>
<feature type="domain" description="Sushi" evidence="19">
    <location>
        <begin position="3646"/>
        <end position="3704"/>
    </location>
</feature>
<feature type="domain" description="Sushi" evidence="19">
    <location>
        <begin position="1145"/>
        <end position="1204"/>
    </location>
</feature>
<proteinExistence type="inferred from homology"/>
<feature type="disulfide bond" evidence="10">
    <location>
        <begin position="1207"/>
        <end position="1250"/>
    </location>
</feature>
<dbReference type="CDD" id="cd00111">
    <property type="entry name" value="Trefoil"/>
    <property type="match status" value="1"/>
</dbReference>
<feature type="domain" description="Sushi" evidence="19">
    <location>
        <begin position="3705"/>
        <end position="3765"/>
    </location>
</feature>
<feature type="domain" description="Sushi" evidence="19">
    <location>
        <begin position="3851"/>
        <end position="3910"/>
    </location>
</feature>
<keyword evidence="23" id="KW-1185">Reference proteome</keyword>
<dbReference type="InterPro" id="IPR036772">
    <property type="entry name" value="SRCR-like_dom_sf"/>
</dbReference>
<feature type="domain" description="Sushi" evidence="19">
    <location>
        <begin position="3240"/>
        <end position="3302"/>
    </location>
</feature>
<feature type="disulfide bond" evidence="11">
    <location>
        <begin position="2671"/>
        <end position="2697"/>
    </location>
</feature>
<keyword evidence="6" id="KW-0325">Glycoprotein</keyword>
<dbReference type="Gene3D" id="2.60.120.1000">
    <property type="match status" value="1"/>
</dbReference>
<dbReference type="PROSITE" id="PS50041">
    <property type="entry name" value="C_TYPE_LECTIN_2"/>
    <property type="match status" value="2"/>
</dbReference>
<dbReference type="InterPro" id="IPR000742">
    <property type="entry name" value="EGF"/>
</dbReference>
<dbReference type="Pfam" id="PF00059">
    <property type="entry name" value="Lectin_C"/>
    <property type="match status" value="2"/>
</dbReference>
<dbReference type="SMART" id="SM00202">
    <property type="entry name" value="SR"/>
    <property type="match status" value="2"/>
</dbReference>
<evidence type="ECO:0000256" key="13">
    <source>
        <dbReference type="SAM" id="Phobius"/>
    </source>
</evidence>
<dbReference type="CDD" id="cd06263">
    <property type="entry name" value="MAM"/>
    <property type="match status" value="2"/>
</dbReference>
<dbReference type="PROSITE" id="PS01187">
    <property type="entry name" value="EGF_CA"/>
    <property type="match status" value="1"/>
</dbReference>
<feature type="domain" description="Sushi" evidence="19">
    <location>
        <begin position="4400"/>
        <end position="4458"/>
    </location>
</feature>
<evidence type="ECO:0000256" key="4">
    <source>
        <dbReference type="ARBA" id="ARBA00022737"/>
    </source>
</evidence>
<dbReference type="Pfam" id="PF00530">
    <property type="entry name" value="SRCR"/>
    <property type="match status" value="2"/>
</dbReference>
<comment type="caution">
    <text evidence="22">The sequence shown here is derived from an EMBL/GenBank/DDBJ whole genome shotgun (WGS) entry which is preliminary data.</text>
</comment>
<comment type="caution">
    <text evidence="9">Lacks conserved residue(s) required for the propagation of feature annotation.</text>
</comment>
<dbReference type="Gene3D" id="2.60.120.200">
    <property type="match status" value="3"/>
</dbReference>
<dbReference type="PROSITE" id="PS50948">
    <property type="entry name" value="PAN"/>
    <property type="match status" value="2"/>
</dbReference>
<evidence type="ECO:0000256" key="11">
    <source>
        <dbReference type="PROSITE-ProRule" id="PRU00779"/>
    </source>
</evidence>
<dbReference type="PROSITE" id="PS51257">
    <property type="entry name" value="PROKAR_LIPOPROTEIN"/>
    <property type="match status" value="1"/>
</dbReference>
<dbReference type="SMART" id="SM00034">
    <property type="entry name" value="CLECT"/>
    <property type="match status" value="3"/>
</dbReference>
<dbReference type="CDD" id="cd00033">
    <property type="entry name" value="CCP"/>
    <property type="match status" value="18"/>
</dbReference>
<dbReference type="InterPro" id="IPR000519">
    <property type="entry name" value="P_trefoil_dom"/>
</dbReference>
<dbReference type="CDD" id="cd00054">
    <property type="entry name" value="EGF_CA"/>
    <property type="match status" value="3"/>
</dbReference>
<evidence type="ECO:0000313" key="23">
    <source>
        <dbReference type="Proteomes" id="UP000749559"/>
    </source>
</evidence>
<keyword evidence="13" id="KW-0812">Transmembrane</keyword>
<feature type="domain" description="Sushi" evidence="19">
    <location>
        <begin position="4027"/>
        <end position="4101"/>
    </location>
</feature>
<evidence type="ECO:0000256" key="12">
    <source>
        <dbReference type="SAM" id="MobiDB-lite"/>
    </source>
</evidence>
<dbReference type="GO" id="GO:0005509">
    <property type="term" value="F:calcium ion binding"/>
    <property type="evidence" value="ECO:0007669"/>
    <property type="project" value="InterPro"/>
</dbReference>
<gene>
    <name evidence="22" type="ORF">OFUS_LOCUS22064</name>
</gene>
<evidence type="ECO:0000256" key="6">
    <source>
        <dbReference type="ARBA" id="ARBA00023180"/>
    </source>
</evidence>
<evidence type="ECO:0000259" key="21">
    <source>
        <dbReference type="PROSITE" id="PS51448"/>
    </source>
</evidence>
<reference evidence="22" key="1">
    <citation type="submission" date="2022-03" db="EMBL/GenBank/DDBJ databases">
        <authorList>
            <person name="Martin C."/>
        </authorList>
    </citation>
    <scope>NUCLEOTIDE SEQUENCE</scope>
</reference>
<dbReference type="InterPro" id="IPR001304">
    <property type="entry name" value="C-type_lectin-like"/>
</dbReference>
<dbReference type="PROSITE" id="PS50287">
    <property type="entry name" value="SRCR_2"/>
    <property type="match status" value="2"/>
</dbReference>
<dbReference type="CDD" id="cd00037">
    <property type="entry name" value="CLECT"/>
    <property type="match status" value="3"/>
</dbReference>
<dbReference type="Gene3D" id="2.20.28.230">
    <property type="match status" value="1"/>
</dbReference>
<feature type="domain" description="Sushi" evidence="19">
    <location>
        <begin position="379"/>
        <end position="438"/>
    </location>
</feature>
<keyword evidence="2 10" id="KW-0768">Sushi</keyword>
<evidence type="ECO:0000259" key="19">
    <source>
        <dbReference type="PROSITE" id="PS50923"/>
    </source>
</evidence>
<dbReference type="GO" id="GO:0016020">
    <property type="term" value="C:membrane"/>
    <property type="evidence" value="ECO:0007669"/>
    <property type="project" value="InterPro"/>
</dbReference>
<dbReference type="SUPFAM" id="SSF57414">
    <property type="entry name" value="Hairpin loop containing domain-like"/>
    <property type="match status" value="1"/>
</dbReference>
<dbReference type="Pfam" id="PF13385">
    <property type="entry name" value="Laminin_G_3"/>
    <property type="match status" value="1"/>
</dbReference>
<feature type="domain" description="Sushi" evidence="19">
    <location>
        <begin position="4325"/>
        <end position="4399"/>
    </location>
</feature>
<feature type="disulfide bond" evidence="7">
    <location>
        <begin position="782"/>
        <end position="799"/>
    </location>
</feature>
<dbReference type="SMART" id="SM00032">
    <property type="entry name" value="CCP"/>
    <property type="match status" value="25"/>
</dbReference>
<evidence type="ECO:0000256" key="3">
    <source>
        <dbReference type="ARBA" id="ARBA00022729"/>
    </source>
</evidence>
<feature type="domain" description="Sushi" evidence="19">
    <location>
        <begin position="3514"/>
        <end position="3571"/>
    </location>
</feature>
<feature type="domain" description="Apple" evidence="20">
    <location>
        <begin position="32"/>
        <end position="134"/>
    </location>
</feature>
<feature type="domain" description="Sushi" evidence="19">
    <location>
        <begin position="3970"/>
        <end position="4026"/>
    </location>
</feature>
<dbReference type="Gene3D" id="3.10.100.10">
    <property type="entry name" value="Mannose-Binding Protein A, subunit A"/>
    <property type="match status" value="3"/>
</dbReference>
<dbReference type="PROSITE" id="PS00022">
    <property type="entry name" value="EGF_1"/>
    <property type="match status" value="3"/>
</dbReference>
<feature type="disulfide bond" evidence="9">
    <location>
        <begin position="2383"/>
        <end position="2444"/>
    </location>
</feature>
<evidence type="ECO:0000256" key="8">
    <source>
        <dbReference type="PROSITE-ProRule" id="PRU00121"/>
    </source>
</evidence>
<keyword evidence="13" id="KW-1133">Transmembrane helix</keyword>
<keyword evidence="7" id="KW-0245">EGF-like domain</keyword>
<feature type="domain" description="SRCR" evidence="18">
    <location>
        <begin position="1545"/>
        <end position="1651"/>
    </location>
</feature>
<feature type="domain" description="EGF-like" evidence="14">
    <location>
        <begin position="1969"/>
        <end position="2008"/>
    </location>
</feature>
<dbReference type="InterPro" id="IPR018097">
    <property type="entry name" value="EGF_Ca-bd_CS"/>
</dbReference>
<evidence type="ECO:0000259" key="15">
    <source>
        <dbReference type="PROSITE" id="PS50041"/>
    </source>
</evidence>
<feature type="domain" description="Sushi" evidence="19">
    <location>
        <begin position="3432"/>
        <end position="3513"/>
    </location>
</feature>
<evidence type="ECO:0000256" key="2">
    <source>
        <dbReference type="ARBA" id="ARBA00022659"/>
    </source>
</evidence>
<dbReference type="Pfam" id="PF00088">
    <property type="entry name" value="Trefoil"/>
    <property type="match status" value="1"/>
</dbReference>
<evidence type="ECO:0000256" key="7">
    <source>
        <dbReference type="PROSITE-ProRule" id="PRU00076"/>
    </source>
</evidence>
<keyword evidence="4" id="KW-0677">Repeat</keyword>
<dbReference type="InterPro" id="IPR000998">
    <property type="entry name" value="MAM_dom"/>
</dbReference>
<feature type="domain" description="Sushi" evidence="19">
    <location>
        <begin position="3360"/>
        <end position="3431"/>
    </location>
</feature>
<feature type="disulfide bond" evidence="10">
    <location>
        <begin position="872"/>
        <end position="915"/>
    </location>
</feature>
<dbReference type="InterPro" id="IPR001190">
    <property type="entry name" value="SRCR"/>
</dbReference>
<dbReference type="InterPro" id="IPR013806">
    <property type="entry name" value="Kringle-like"/>
</dbReference>
<dbReference type="SUPFAM" id="SSF56436">
    <property type="entry name" value="C-type lectin-like"/>
    <property type="match status" value="3"/>
</dbReference>
<feature type="domain" description="Apple" evidence="20">
    <location>
        <begin position="2444"/>
        <end position="2521"/>
    </location>
</feature>
<evidence type="ECO:0000256" key="1">
    <source>
        <dbReference type="ARBA" id="ARBA00009738"/>
    </source>
</evidence>
<feature type="domain" description="MAM" evidence="16">
    <location>
        <begin position="441"/>
        <end position="605"/>
    </location>
</feature>
<dbReference type="Pfam" id="PF00084">
    <property type="entry name" value="Sushi"/>
    <property type="match status" value="22"/>
</dbReference>
<feature type="disulfide bond" evidence="9">
    <location>
        <begin position="1618"/>
        <end position="1628"/>
    </location>
</feature>
<feature type="disulfide bond" evidence="7">
    <location>
        <begin position="778"/>
        <end position="788"/>
    </location>
</feature>
<dbReference type="Gene3D" id="2.10.25.10">
    <property type="entry name" value="Laminin"/>
    <property type="match status" value="3"/>
</dbReference>
<dbReference type="InterPro" id="IPR035976">
    <property type="entry name" value="Sushi/SCR/CCP_sf"/>
</dbReference>
<dbReference type="FunFam" id="2.10.25.10:FF:000472">
    <property type="entry name" value="Uncharacterized protein, isoform A"/>
    <property type="match status" value="1"/>
</dbReference>
<dbReference type="SMART" id="SM00181">
    <property type="entry name" value="EGF"/>
    <property type="match status" value="3"/>
</dbReference>
<organism evidence="22 23">
    <name type="scientific">Owenia fusiformis</name>
    <name type="common">Polychaete worm</name>
    <dbReference type="NCBI Taxonomy" id="6347"/>
    <lineage>
        <taxon>Eukaryota</taxon>
        <taxon>Metazoa</taxon>
        <taxon>Spiralia</taxon>
        <taxon>Lophotrochozoa</taxon>
        <taxon>Annelida</taxon>
        <taxon>Polychaeta</taxon>
        <taxon>Sedentaria</taxon>
        <taxon>Canalipalpata</taxon>
        <taxon>Sabellida</taxon>
        <taxon>Oweniida</taxon>
        <taxon>Oweniidae</taxon>
        <taxon>Owenia</taxon>
    </lineage>
</organism>
<feature type="region of interest" description="Disordered" evidence="12">
    <location>
        <begin position="4462"/>
        <end position="4489"/>
    </location>
</feature>
<dbReference type="InterPro" id="IPR016186">
    <property type="entry name" value="C-type_lectin-like/link_sf"/>
</dbReference>
<feature type="domain" description="Kringle" evidence="17">
    <location>
        <begin position="1814"/>
        <end position="1897"/>
    </location>
</feature>
<feature type="disulfide bond" evidence="10">
    <location>
        <begin position="3273"/>
        <end position="3300"/>
    </location>
</feature>
<feature type="disulfide bond" evidence="9">
    <location>
        <begin position="2418"/>
        <end position="2428"/>
    </location>
</feature>
<feature type="disulfide bond" evidence="7">
    <location>
        <begin position="801"/>
        <end position="810"/>
    </location>
</feature>